<protein>
    <submittedName>
        <fullName evidence="1">Uncharacterized protein</fullName>
    </submittedName>
</protein>
<gene>
    <name evidence="1" type="ORF">DS742_19315</name>
</gene>
<sequence length="162" mass="19035">MKGKELLPADIKFIECQKTIVAALACMVAELEKPEPEPETVKQEQPELPILKNNDQRAAFIDAYETWPIWIETKETGERYYRYDLSEKAAIAVKVYWKHSWESYKESKDYEYGAAQYYLLGVKSEWRSGKNVYVEDESRTFYECGTNRSALVEYLKDFQKSK</sequence>
<dbReference type="Proteomes" id="UP000260680">
    <property type="component" value="Unassembled WGS sequence"/>
</dbReference>
<organism evidence="1 2">
    <name type="scientific">Lacrimispora amygdalina</name>
    <dbReference type="NCBI Taxonomy" id="253257"/>
    <lineage>
        <taxon>Bacteria</taxon>
        <taxon>Bacillati</taxon>
        <taxon>Bacillota</taxon>
        <taxon>Clostridia</taxon>
        <taxon>Lachnospirales</taxon>
        <taxon>Lachnospiraceae</taxon>
        <taxon>Lacrimispora</taxon>
    </lineage>
</organism>
<comment type="caution">
    <text evidence="1">The sequence shown here is derived from an EMBL/GenBank/DDBJ whole genome shotgun (WGS) entry which is preliminary data.</text>
</comment>
<accession>A0A3E2N8W5</accession>
<name>A0A3E2N8W5_9FIRM</name>
<dbReference type="AlphaFoldDB" id="A0A3E2N8W5"/>
<reference evidence="1 2" key="1">
    <citation type="submission" date="2018-07" db="EMBL/GenBank/DDBJ databases">
        <title>New species, Clostridium PI-S10-A1B.</title>
        <authorList>
            <person name="Krishna G."/>
            <person name="Summeta K."/>
            <person name="Shikha S."/>
            <person name="Prabhu P.B."/>
            <person name="Suresh K."/>
        </authorList>
    </citation>
    <scope>NUCLEOTIDE SEQUENCE [LARGE SCALE GENOMIC DNA]</scope>
    <source>
        <strain evidence="1 2">PI-S10-A1B</strain>
    </source>
</reference>
<dbReference type="OrthoDB" id="2052465at2"/>
<evidence type="ECO:0000313" key="2">
    <source>
        <dbReference type="Proteomes" id="UP000260680"/>
    </source>
</evidence>
<evidence type="ECO:0000313" key="1">
    <source>
        <dbReference type="EMBL" id="RFZ77360.1"/>
    </source>
</evidence>
<proteinExistence type="predicted"/>
<dbReference type="EMBL" id="QOHO01000064">
    <property type="protein sequence ID" value="RFZ77360.1"/>
    <property type="molecule type" value="Genomic_DNA"/>
</dbReference>